<dbReference type="InterPro" id="IPR036390">
    <property type="entry name" value="WH_DNA-bd_sf"/>
</dbReference>
<evidence type="ECO:0000259" key="1">
    <source>
        <dbReference type="PROSITE" id="PS50995"/>
    </source>
</evidence>
<dbReference type="InterPro" id="IPR039422">
    <property type="entry name" value="MarR/SlyA-like"/>
</dbReference>
<dbReference type="Pfam" id="PF12802">
    <property type="entry name" value="MarR_2"/>
    <property type="match status" value="1"/>
</dbReference>
<dbReference type="PANTHER" id="PTHR33164">
    <property type="entry name" value="TRANSCRIPTIONAL REGULATOR, MARR FAMILY"/>
    <property type="match status" value="1"/>
</dbReference>
<dbReference type="Gene3D" id="1.10.10.10">
    <property type="entry name" value="Winged helix-like DNA-binding domain superfamily/Winged helix DNA-binding domain"/>
    <property type="match status" value="1"/>
</dbReference>
<dbReference type="PRINTS" id="PR00598">
    <property type="entry name" value="HTHMARR"/>
</dbReference>
<dbReference type="InterPro" id="IPR000835">
    <property type="entry name" value="HTH_MarR-typ"/>
</dbReference>
<dbReference type="GO" id="GO:0006950">
    <property type="term" value="P:response to stress"/>
    <property type="evidence" value="ECO:0007669"/>
    <property type="project" value="TreeGrafter"/>
</dbReference>
<feature type="domain" description="HTH marR-type" evidence="1">
    <location>
        <begin position="23"/>
        <end position="156"/>
    </location>
</feature>
<protein>
    <submittedName>
        <fullName evidence="2">MarR family transcriptional regulator</fullName>
    </submittedName>
</protein>
<accession>A0A3E2U857</accession>
<comment type="caution">
    <text evidence="2">The sequence shown here is derived from an EMBL/GenBank/DDBJ whole genome shotgun (WGS) entry which is preliminary data.</text>
</comment>
<dbReference type="SUPFAM" id="SSF46785">
    <property type="entry name" value="Winged helix' DNA-binding domain"/>
    <property type="match status" value="1"/>
</dbReference>
<dbReference type="SMART" id="SM00347">
    <property type="entry name" value="HTH_MARR"/>
    <property type="match status" value="1"/>
</dbReference>
<evidence type="ECO:0000313" key="2">
    <source>
        <dbReference type="EMBL" id="RGB92357.1"/>
    </source>
</evidence>
<dbReference type="GO" id="GO:0003700">
    <property type="term" value="F:DNA-binding transcription factor activity"/>
    <property type="evidence" value="ECO:0007669"/>
    <property type="project" value="InterPro"/>
</dbReference>
<organism evidence="2 3">
    <name type="scientific">Faecalibacterium prausnitzii</name>
    <dbReference type="NCBI Taxonomy" id="853"/>
    <lineage>
        <taxon>Bacteria</taxon>
        <taxon>Bacillati</taxon>
        <taxon>Bacillota</taxon>
        <taxon>Clostridia</taxon>
        <taxon>Eubacteriales</taxon>
        <taxon>Oscillospiraceae</taxon>
        <taxon>Faecalibacterium</taxon>
    </lineage>
</organism>
<sequence>MNQAFEPACTPIAPPWEAPQVIPAQLRRVNNLIFRKIGQIARTNGVEAVTPMHGWIMEYLYRHSETPVFQRDIEREFSITRSTVTNILQLMERKGYITRRSVEQDARLKQLVLTEKGRQFHEDTMRAFHQTDEYVAGLLTEEENTELLRLLNKLYLGLK</sequence>
<proteinExistence type="predicted"/>
<reference evidence="2 3" key="1">
    <citation type="submission" date="2018-08" db="EMBL/GenBank/DDBJ databases">
        <title>A genome reference for cultivated species of the human gut microbiota.</title>
        <authorList>
            <person name="Zou Y."/>
            <person name="Xue W."/>
            <person name="Luo G."/>
        </authorList>
    </citation>
    <scope>NUCLEOTIDE SEQUENCE [LARGE SCALE GENOMIC DNA]</scope>
    <source>
        <strain evidence="2 3">AF32-8AC</strain>
    </source>
</reference>
<name>A0A3E2U857_9FIRM</name>
<dbReference type="AlphaFoldDB" id="A0A3E2U857"/>
<dbReference type="RefSeq" id="WP_158402615.1">
    <property type="nucleotide sequence ID" value="NZ_DAWDHA010000099.1"/>
</dbReference>
<evidence type="ECO:0000313" key="3">
    <source>
        <dbReference type="Proteomes" id="UP000260991"/>
    </source>
</evidence>
<dbReference type="Proteomes" id="UP000260991">
    <property type="component" value="Unassembled WGS sequence"/>
</dbReference>
<dbReference type="EMBL" id="QVER01000004">
    <property type="protein sequence ID" value="RGB92357.1"/>
    <property type="molecule type" value="Genomic_DNA"/>
</dbReference>
<dbReference type="InterPro" id="IPR036388">
    <property type="entry name" value="WH-like_DNA-bd_sf"/>
</dbReference>
<gene>
    <name evidence="2" type="ORF">DWZ46_04575</name>
</gene>
<dbReference type="PROSITE" id="PS50995">
    <property type="entry name" value="HTH_MARR_2"/>
    <property type="match status" value="1"/>
</dbReference>
<dbReference type="PANTHER" id="PTHR33164:SF43">
    <property type="entry name" value="HTH-TYPE TRANSCRIPTIONAL REPRESSOR YETL"/>
    <property type="match status" value="1"/>
</dbReference>